<comment type="similarity">
    <text evidence="1">Belongs to the ATG16 family.</text>
</comment>
<feature type="domain" description="Autophagy-related protein 16" evidence="4">
    <location>
        <begin position="7"/>
        <end position="213"/>
    </location>
</feature>
<keyword evidence="6" id="KW-1185">Reference proteome</keyword>
<comment type="caution">
    <text evidence="5">The sequence shown here is derived from an EMBL/GenBank/DDBJ whole genome shotgun (WGS) entry which is preliminary data.</text>
</comment>
<dbReference type="OrthoDB" id="8949486at2759"/>
<dbReference type="RefSeq" id="XP_056512619.1">
    <property type="nucleotide sequence ID" value="XM_056654592.1"/>
</dbReference>
<dbReference type="EMBL" id="JAPMSZ010000005">
    <property type="protein sequence ID" value="KAJ5101788.1"/>
    <property type="molecule type" value="Genomic_DNA"/>
</dbReference>
<reference evidence="5" key="1">
    <citation type="submission" date="2022-11" db="EMBL/GenBank/DDBJ databases">
        <authorList>
            <person name="Petersen C."/>
        </authorList>
    </citation>
    <scope>NUCLEOTIDE SEQUENCE</scope>
    <source>
        <strain evidence="5">IBT 34128</strain>
    </source>
</reference>
<dbReference type="Pfam" id="PF08614">
    <property type="entry name" value="ATG16"/>
    <property type="match status" value="1"/>
</dbReference>
<feature type="compositionally biased region" description="Polar residues" evidence="3">
    <location>
        <begin position="61"/>
        <end position="87"/>
    </location>
</feature>
<accession>A0A9W9KDI2</accession>
<feature type="coiled-coil region" evidence="2">
    <location>
        <begin position="87"/>
        <end position="200"/>
    </location>
</feature>
<feature type="region of interest" description="Disordered" evidence="3">
    <location>
        <begin position="41"/>
        <end position="87"/>
    </location>
</feature>
<dbReference type="GeneID" id="81393760"/>
<evidence type="ECO:0000256" key="2">
    <source>
        <dbReference type="SAM" id="Coils"/>
    </source>
</evidence>
<evidence type="ECO:0000313" key="6">
    <source>
        <dbReference type="Proteomes" id="UP001141434"/>
    </source>
</evidence>
<organism evidence="5 6">
    <name type="scientific">Penicillium alfredii</name>
    <dbReference type="NCBI Taxonomy" id="1506179"/>
    <lineage>
        <taxon>Eukaryota</taxon>
        <taxon>Fungi</taxon>
        <taxon>Dikarya</taxon>
        <taxon>Ascomycota</taxon>
        <taxon>Pezizomycotina</taxon>
        <taxon>Eurotiomycetes</taxon>
        <taxon>Eurotiomycetidae</taxon>
        <taxon>Eurotiales</taxon>
        <taxon>Aspergillaceae</taxon>
        <taxon>Penicillium</taxon>
    </lineage>
</organism>
<dbReference type="InterPro" id="IPR013923">
    <property type="entry name" value="Autophagy-rel_prot_16_dom"/>
</dbReference>
<dbReference type="CDD" id="cd22887">
    <property type="entry name" value="Atg16_CCD"/>
    <property type="match status" value="1"/>
</dbReference>
<sequence length="219" mass="24701">MAHWRDDYLAALAARDQKEKAHVILYDAYARLADRTGKLATSTPAADLSSGHRAGSRKAQRSVSSSLVTASQKPLQPETETSPTDLLNATRADLSEAQRSRAELHDRLNQVKGEVEKLRKKNTLDGRRVSALESERVQLKLRLKDRDEELRGKAKLLEITDAIGIKQDFQDEMATLNLQLNMAEERSSRLQRENKELVDRWMARMGQEADAMNDASKFS</sequence>
<reference evidence="5" key="2">
    <citation type="journal article" date="2023" name="IMA Fungus">
        <title>Comparative genomic study of the Penicillium genus elucidates a diverse pangenome and 15 lateral gene transfer events.</title>
        <authorList>
            <person name="Petersen C."/>
            <person name="Sorensen T."/>
            <person name="Nielsen M.R."/>
            <person name="Sondergaard T.E."/>
            <person name="Sorensen J.L."/>
            <person name="Fitzpatrick D.A."/>
            <person name="Frisvad J.C."/>
            <person name="Nielsen K.L."/>
        </authorList>
    </citation>
    <scope>NUCLEOTIDE SEQUENCE</scope>
    <source>
        <strain evidence="5">IBT 34128</strain>
    </source>
</reference>
<proteinExistence type="inferred from homology"/>
<dbReference type="Gene3D" id="1.20.5.170">
    <property type="match status" value="1"/>
</dbReference>
<evidence type="ECO:0000313" key="5">
    <source>
        <dbReference type="EMBL" id="KAJ5101788.1"/>
    </source>
</evidence>
<protein>
    <submittedName>
        <fullName evidence="5">Autophagy-related protein 16</fullName>
    </submittedName>
</protein>
<gene>
    <name evidence="5" type="ORF">NUU61_004010</name>
</gene>
<dbReference type="AlphaFoldDB" id="A0A9W9KDI2"/>
<name>A0A9W9KDI2_9EURO</name>
<keyword evidence="2" id="KW-0175">Coiled coil</keyword>
<evidence type="ECO:0000259" key="4">
    <source>
        <dbReference type="Pfam" id="PF08614"/>
    </source>
</evidence>
<dbReference type="Proteomes" id="UP001141434">
    <property type="component" value="Unassembled WGS sequence"/>
</dbReference>
<evidence type="ECO:0000256" key="3">
    <source>
        <dbReference type="SAM" id="MobiDB-lite"/>
    </source>
</evidence>
<evidence type="ECO:0000256" key="1">
    <source>
        <dbReference type="ARBA" id="ARBA00005331"/>
    </source>
</evidence>